<sequence length="219" mass="23022">MKPGLAGTRRLAAALLLAISGLLVPAAAPAAEGDALAIVGLAAADPALRATLAAEGREAGEFCANCHGEEGLSRFPQVPNLAGQHPAYVLTQVEAFLSGKRKDDFMEGLMKMLSERQKAAIALHYAQAEVEPALAAPGAGAARGGELYQKICARCHQEDAGGAETYPRLAGQQQEYLRTSLTRYLEQSGERYYAPMTAAVIQLGAPNIDAVTEYLASLK</sequence>
<comment type="subcellular location">
    <subcellularLocation>
        <location evidence="1">Periplasm</location>
    </subcellularLocation>
</comment>
<evidence type="ECO:0000256" key="5">
    <source>
        <dbReference type="ARBA" id="ARBA00022764"/>
    </source>
</evidence>
<dbReference type="SUPFAM" id="SSF46626">
    <property type="entry name" value="Cytochrome c"/>
    <property type="match status" value="2"/>
</dbReference>
<evidence type="ECO:0000256" key="2">
    <source>
        <dbReference type="ARBA" id="ARBA00022448"/>
    </source>
</evidence>
<keyword evidence="2" id="KW-0813">Transport</keyword>
<dbReference type="AlphaFoldDB" id="A0A7X7R9A4"/>
<dbReference type="RefSeq" id="WP_068809242.1">
    <property type="nucleotide sequence ID" value="NZ_MBFM01000005.1"/>
</dbReference>
<evidence type="ECO:0000256" key="7">
    <source>
        <dbReference type="ARBA" id="ARBA00023004"/>
    </source>
</evidence>
<reference evidence="12 13" key="1">
    <citation type="journal article" date="2020" name="Biotechnol. Biofuels">
        <title>New insights from the biogas microbiome by comprehensive genome-resolved metagenomics of nearly 1600 species originating from multiple anaerobic digesters.</title>
        <authorList>
            <person name="Campanaro S."/>
            <person name="Treu L."/>
            <person name="Rodriguez-R L.M."/>
            <person name="Kovalovszki A."/>
            <person name="Ziels R.M."/>
            <person name="Maus I."/>
            <person name="Zhu X."/>
            <person name="Kougias P.G."/>
            <person name="Basile A."/>
            <person name="Luo G."/>
            <person name="Schluter A."/>
            <person name="Konstantinidis K.T."/>
            <person name="Angelidaki I."/>
        </authorList>
    </citation>
    <scope>NUCLEOTIDE SEQUENCE [LARGE SCALE GENOMIC DNA]</scope>
    <source>
        <strain evidence="12">AS06rmzACSIP_256</strain>
    </source>
</reference>
<evidence type="ECO:0000313" key="12">
    <source>
        <dbReference type="EMBL" id="NLF55647.1"/>
    </source>
</evidence>
<protein>
    <submittedName>
        <fullName evidence="12">C-type cytochrome</fullName>
    </submittedName>
</protein>
<dbReference type="InterPro" id="IPR036909">
    <property type="entry name" value="Cyt_c-like_dom_sf"/>
</dbReference>
<dbReference type="GO" id="GO:0009055">
    <property type="term" value="F:electron transfer activity"/>
    <property type="evidence" value="ECO:0007669"/>
    <property type="project" value="InterPro"/>
</dbReference>
<organism evidence="12 13">
    <name type="scientific">Thauera phenolivorans</name>
    <dbReference type="NCBI Taxonomy" id="1792543"/>
    <lineage>
        <taxon>Bacteria</taxon>
        <taxon>Pseudomonadati</taxon>
        <taxon>Pseudomonadota</taxon>
        <taxon>Betaproteobacteria</taxon>
        <taxon>Rhodocyclales</taxon>
        <taxon>Zoogloeaceae</taxon>
        <taxon>Thauera</taxon>
    </lineage>
</organism>
<dbReference type="PROSITE" id="PS51007">
    <property type="entry name" value="CYTC"/>
    <property type="match status" value="2"/>
</dbReference>
<dbReference type="PANTHER" id="PTHR33751">
    <property type="entry name" value="CBB3-TYPE CYTOCHROME C OXIDASE SUBUNIT FIXP"/>
    <property type="match status" value="1"/>
</dbReference>
<dbReference type="PANTHER" id="PTHR33751:SF9">
    <property type="entry name" value="CYTOCHROME C4"/>
    <property type="match status" value="1"/>
</dbReference>
<gene>
    <name evidence="12" type="ORF">GX576_14865</name>
</gene>
<dbReference type="InterPro" id="IPR050597">
    <property type="entry name" value="Cytochrome_c_Oxidase_Subunit"/>
</dbReference>
<dbReference type="GO" id="GO:0005506">
    <property type="term" value="F:iron ion binding"/>
    <property type="evidence" value="ECO:0007669"/>
    <property type="project" value="InterPro"/>
</dbReference>
<dbReference type="PIRSF" id="PIRSF000005">
    <property type="entry name" value="Cytochrome_c4"/>
    <property type="match status" value="1"/>
</dbReference>
<feature type="binding site" description="axial binding residue" evidence="9">
    <location>
        <position position="156"/>
    </location>
    <ligand>
        <name>heme c</name>
        <dbReference type="ChEBI" id="CHEBI:61717"/>
        <label>2</label>
    </ligand>
    <ligandPart>
        <name>Fe</name>
        <dbReference type="ChEBI" id="CHEBI:18248"/>
    </ligandPart>
</feature>
<evidence type="ECO:0000256" key="3">
    <source>
        <dbReference type="ARBA" id="ARBA00022617"/>
    </source>
</evidence>
<feature type="binding site" description="axial binding residue" evidence="9">
    <location>
        <position position="196"/>
    </location>
    <ligand>
        <name>heme c</name>
        <dbReference type="ChEBI" id="CHEBI:61717"/>
        <label>2</label>
    </ligand>
    <ligandPart>
        <name>Fe</name>
        <dbReference type="ChEBI" id="CHEBI:18248"/>
    </ligandPart>
</feature>
<evidence type="ECO:0000256" key="1">
    <source>
        <dbReference type="ARBA" id="ARBA00004418"/>
    </source>
</evidence>
<comment type="PTM">
    <text evidence="8">Binds 2 heme c groups covalently per subunit.</text>
</comment>
<keyword evidence="7 9" id="KW-0408">Iron</keyword>
<feature type="domain" description="Cytochrome c" evidence="11">
    <location>
        <begin position="139"/>
        <end position="219"/>
    </location>
</feature>
<dbReference type="Pfam" id="PF00034">
    <property type="entry name" value="Cytochrom_C"/>
    <property type="match status" value="1"/>
</dbReference>
<feature type="signal peptide" evidence="10">
    <location>
        <begin position="1"/>
        <end position="30"/>
    </location>
</feature>
<evidence type="ECO:0000256" key="10">
    <source>
        <dbReference type="SAM" id="SignalP"/>
    </source>
</evidence>
<dbReference type="GO" id="GO:0042597">
    <property type="term" value="C:periplasmic space"/>
    <property type="evidence" value="ECO:0007669"/>
    <property type="project" value="UniProtKB-SubCell"/>
</dbReference>
<comment type="caution">
    <text evidence="12">The sequence shown here is derived from an EMBL/GenBank/DDBJ whole genome shotgun (WGS) entry which is preliminary data.</text>
</comment>
<feature type="binding site" description="covalent" evidence="8">
    <location>
        <position position="63"/>
    </location>
    <ligand>
        <name>heme c</name>
        <dbReference type="ChEBI" id="CHEBI:61717"/>
        <label>1</label>
    </ligand>
</feature>
<feature type="chain" id="PRO_5030719778" evidence="10">
    <location>
        <begin position="31"/>
        <end position="219"/>
    </location>
</feature>
<keyword evidence="10" id="KW-0732">Signal</keyword>
<evidence type="ECO:0000256" key="8">
    <source>
        <dbReference type="PIRSR" id="PIRSR000005-1"/>
    </source>
</evidence>
<accession>A0A7X7R9A4</accession>
<dbReference type="OrthoDB" id="5295860at2"/>
<evidence type="ECO:0000256" key="4">
    <source>
        <dbReference type="ARBA" id="ARBA00022723"/>
    </source>
</evidence>
<evidence type="ECO:0000259" key="11">
    <source>
        <dbReference type="PROSITE" id="PS51007"/>
    </source>
</evidence>
<evidence type="ECO:0000313" key="13">
    <source>
        <dbReference type="Proteomes" id="UP000536534"/>
    </source>
</evidence>
<dbReference type="InterPro" id="IPR024167">
    <property type="entry name" value="Cytochrome_c4-like"/>
</dbReference>
<feature type="binding site" description="axial binding residue" evidence="9">
    <location>
        <position position="106"/>
    </location>
    <ligand>
        <name>heme c</name>
        <dbReference type="ChEBI" id="CHEBI:61717"/>
        <label>1</label>
    </ligand>
    <ligandPart>
        <name>Fe</name>
        <dbReference type="ChEBI" id="CHEBI:18248"/>
    </ligandPart>
</feature>
<keyword evidence="6" id="KW-0249">Electron transport</keyword>
<keyword evidence="3 8" id="KW-0349">Heme</keyword>
<dbReference type="Proteomes" id="UP000536534">
    <property type="component" value="Unassembled WGS sequence"/>
</dbReference>
<name>A0A7X7R9A4_9RHOO</name>
<feature type="binding site" description="covalent" evidence="8">
    <location>
        <position position="66"/>
    </location>
    <ligand>
        <name>heme c</name>
        <dbReference type="ChEBI" id="CHEBI:61717"/>
        <label>1</label>
    </ligand>
</feature>
<evidence type="ECO:0000256" key="9">
    <source>
        <dbReference type="PIRSR" id="PIRSR000005-2"/>
    </source>
</evidence>
<dbReference type="GO" id="GO:0020037">
    <property type="term" value="F:heme binding"/>
    <property type="evidence" value="ECO:0007669"/>
    <property type="project" value="InterPro"/>
</dbReference>
<feature type="binding site" description="covalent" evidence="8">
    <location>
        <position position="152"/>
    </location>
    <ligand>
        <name>heme c</name>
        <dbReference type="ChEBI" id="CHEBI:61717"/>
        <label>2</label>
    </ligand>
</feature>
<evidence type="ECO:0000256" key="6">
    <source>
        <dbReference type="ARBA" id="ARBA00022982"/>
    </source>
</evidence>
<dbReference type="EMBL" id="JAAYYV010000426">
    <property type="protein sequence ID" value="NLF55647.1"/>
    <property type="molecule type" value="Genomic_DNA"/>
</dbReference>
<feature type="domain" description="Cytochrome c" evidence="11">
    <location>
        <begin position="51"/>
        <end position="129"/>
    </location>
</feature>
<proteinExistence type="predicted"/>
<feature type="binding site" description="covalent" evidence="8">
    <location>
        <position position="155"/>
    </location>
    <ligand>
        <name>heme c</name>
        <dbReference type="ChEBI" id="CHEBI:61717"/>
        <label>2</label>
    </ligand>
</feature>
<dbReference type="InterPro" id="IPR009056">
    <property type="entry name" value="Cyt_c-like_dom"/>
</dbReference>
<keyword evidence="4 9" id="KW-0479">Metal-binding</keyword>
<feature type="binding site" description="axial binding residue" evidence="9">
    <location>
        <position position="67"/>
    </location>
    <ligand>
        <name>heme c</name>
        <dbReference type="ChEBI" id="CHEBI:61717"/>
        <label>1</label>
    </ligand>
    <ligandPart>
        <name>Fe</name>
        <dbReference type="ChEBI" id="CHEBI:18248"/>
    </ligandPart>
</feature>
<dbReference type="Gene3D" id="1.10.760.10">
    <property type="entry name" value="Cytochrome c-like domain"/>
    <property type="match status" value="2"/>
</dbReference>
<keyword evidence="5" id="KW-0574">Periplasm</keyword>